<organism evidence="2 3">
    <name type="scientific">Electrophorus voltai</name>
    <dbReference type="NCBI Taxonomy" id="2609070"/>
    <lineage>
        <taxon>Eukaryota</taxon>
        <taxon>Metazoa</taxon>
        <taxon>Chordata</taxon>
        <taxon>Craniata</taxon>
        <taxon>Vertebrata</taxon>
        <taxon>Euteleostomi</taxon>
        <taxon>Actinopterygii</taxon>
        <taxon>Neopterygii</taxon>
        <taxon>Teleostei</taxon>
        <taxon>Ostariophysi</taxon>
        <taxon>Gymnotiformes</taxon>
        <taxon>Gymnotoidei</taxon>
        <taxon>Gymnotidae</taxon>
        <taxon>Electrophorus</taxon>
    </lineage>
</organism>
<accession>A0AAD9DUE4</accession>
<keyword evidence="3" id="KW-1185">Reference proteome</keyword>
<dbReference type="AlphaFoldDB" id="A0AAD9DUE4"/>
<evidence type="ECO:0000313" key="3">
    <source>
        <dbReference type="Proteomes" id="UP001239994"/>
    </source>
</evidence>
<dbReference type="Proteomes" id="UP001239994">
    <property type="component" value="Unassembled WGS sequence"/>
</dbReference>
<protein>
    <submittedName>
        <fullName evidence="2">Uncharacterized protein</fullName>
    </submittedName>
</protein>
<evidence type="ECO:0000313" key="2">
    <source>
        <dbReference type="EMBL" id="KAK1793533.1"/>
    </source>
</evidence>
<feature type="region of interest" description="Disordered" evidence="1">
    <location>
        <begin position="161"/>
        <end position="194"/>
    </location>
</feature>
<gene>
    <name evidence="2" type="ORF">P4O66_011917</name>
</gene>
<dbReference type="EMBL" id="JAROKS010000018">
    <property type="protein sequence ID" value="KAK1793533.1"/>
    <property type="molecule type" value="Genomic_DNA"/>
</dbReference>
<proteinExistence type="predicted"/>
<name>A0AAD9DUE4_9TELE</name>
<comment type="caution">
    <text evidence="2">The sequence shown here is derived from an EMBL/GenBank/DDBJ whole genome shotgun (WGS) entry which is preliminary data.</text>
</comment>
<sequence>MDVRVEGEGEQNGHALWDSSLRTAGPRVRVSTLREAEISALHKSRPINDLALEKQLRYGFCGRPKTAEQTEGVLELCSAQHHTPVLMSMCEAFSSGGVLAEEGRPPTVLPQSRANLRLPRRHREGAGGSPRELRLCAQPFGPTVTSRLRLSLRWGKGEGQWIESPEGGLDGNLQATGGKGGSGYNGSAVWAAAQ</sequence>
<reference evidence="2" key="1">
    <citation type="submission" date="2023-03" db="EMBL/GenBank/DDBJ databases">
        <title>Electrophorus voltai genome.</title>
        <authorList>
            <person name="Bian C."/>
        </authorList>
    </citation>
    <scope>NUCLEOTIDE SEQUENCE</scope>
    <source>
        <strain evidence="2">CB-2022</strain>
        <tissue evidence="2">Muscle</tissue>
    </source>
</reference>
<evidence type="ECO:0000256" key="1">
    <source>
        <dbReference type="SAM" id="MobiDB-lite"/>
    </source>
</evidence>